<reference evidence="4 5" key="1">
    <citation type="journal article" date="2017" name="Antonie Van Leeuwenhoek">
        <title>Rhizobium rhizosphaerae sp. nov., a novel species isolated from rice rhizosphere.</title>
        <authorList>
            <person name="Zhao J.J."/>
            <person name="Zhang J."/>
            <person name="Zhang R.J."/>
            <person name="Zhang C.W."/>
            <person name="Yin H.Q."/>
            <person name="Zhang X.X."/>
        </authorList>
    </citation>
    <scope>NUCLEOTIDE SEQUENCE [LARGE SCALE GENOMIC DNA]</scope>
    <source>
        <strain evidence="4 5">E3</strain>
    </source>
</reference>
<dbReference type="RefSeq" id="WP_008845322.1">
    <property type="nucleotide sequence ID" value="NZ_BAEN01000058.1"/>
</dbReference>
<organism evidence="4 5">
    <name type="scientific">Aliiglaciecola lipolytica E3</name>
    <dbReference type="NCBI Taxonomy" id="1127673"/>
    <lineage>
        <taxon>Bacteria</taxon>
        <taxon>Pseudomonadati</taxon>
        <taxon>Pseudomonadota</taxon>
        <taxon>Gammaproteobacteria</taxon>
        <taxon>Alteromonadales</taxon>
        <taxon>Alteromonadaceae</taxon>
        <taxon>Aliiglaciecola</taxon>
    </lineage>
</organism>
<evidence type="ECO:0000256" key="2">
    <source>
        <dbReference type="ARBA" id="ARBA00022801"/>
    </source>
</evidence>
<dbReference type="Proteomes" id="UP000006334">
    <property type="component" value="Unassembled WGS sequence"/>
</dbReference>
<evidence type="ECO:0000256" key="1">
    <source>
        <dbReference type="ARBA" id="ARBA00001946"/>
    </source>
</evidence>
<dbReference type="OrthoDB" id="367448at2"/>
<dbReference type="AlphaFoldDB" id="K6YBF4"/>
<dbReference type="SUPFAM" id="SSF56784">
    <property type="entry name" value="HAD-like"/>
    <property type="match status" value="1"/>
</dbReference>
<comment type="cofactor">
    <cofactor evidence="1">
        <name>Mg(2+)</name>
        <dbReference type="ChEBI" id="CHEBI:18420"/>
    </cofactor>
</comment>
<keyword evidence="3" id="KW-0460">Magnesium</keyword>
<sequence length="240" mass="27767">MKFYRTFSPVKAISFDLDDTLYDNHPFIMEAERKLFRYLGSSYPKTARLSEQDWQTFKREHLTQQPQLVSDMGALRKHTLQTGLHKVGYRERHLSTAVEDCFEYFYYHRSNFKVDKNICSLLSALAEKVPLIAITNGNVNLQQIGIDEYFTHCFKANLSQPMKPHDAMFSKASSVLQLSPKDCLHVGDNLKNDVMGAINAGMQSAWYAINRKMDLRRERTSVLPHIQLDSLDELRLLVDD</sequence>
<dbReference type="eggNOG" id="COG1011">
    <property type="taxonomic scope" value="Bacteria"/>
</dbReference>
<dbReference type="Gene3D" id="1.20.120.1600">
    <property type="match status" value="1"/>
</dbReference>
<comment type="caution">
    <text evidence="4">The sequence shown here is derived from an EMBL/GenBank/DDBJ whole genome shotgun (WGS) entry which is preliminary data.</text>
</comment>
<proteinExistence type="predicted"/>
<dbReference type="PANTHER" id="PTHR46470">
    <property type="entry name" value="N-ACYLNEURAMINATE-9-PHOSPHATASE"/>
    <property type="match status" value="1"/>
</dbReference>
<dbReference type="NCBIfam" id="TIGR01549">
    <property type="entry name" value="HAD-SF-IA-v1"/>
    <property type="match status" value="1"/>
</dbReference>
<dbReference type="NCBIfam" id="TIGR01509">
    <property type="entry name" value="HAD-SF-IA-v3"/>
    <property type="match status" value="1"/>
</dbReference>
<dbReference type="GO" id="GO:0016787">
    <property type="term" value="F:hydrolase activity"/>
    <property type="evidence" value="ECO:0007669"/>
    <property type="project" value="UniProtKB-KW"/>
</dbReference>
<dbReference type="Pfam" id="PF00702">
    <property type="entry name" value="Hydrolase"/>
    <property type="match status" value="1"/>
</dbReference>
<accession>K6YBF4</accession>
<evidence type="ECO:0000256" key="3">
    <source>
        <dbReference type="ARBA" id="ARBA00022842"/>
    </source>
</evidence>
<evidence type="ECO:0000313" key="4">
    <source>
        <dbReference type="EMBL" id="GAC15517.1"/>
    </source>
</evidence>
<dbReference type="SFLD" id="SFLDS00003">
    <property type="entry name" value="Haloacid_Dehalogenase"/>
    <property type="match status" value="1"/>
</dbReference>
<dbReference type="EMBL" id="BAEN01000058">
    <property type="protein sequence ID" value="GAC15517.1"/>
    <property type="molecule type" value="Genomic_DNA"/>
</dbReference>
<dbReference type="GO" id="GO:0009231">
    <property type="term" value="P:riboflavin biosynthetic process"/>
    <property type="evidence" value="ECO:0007669"/>
    <property type="project" value="TreeGrafter"/>
</dbReference>
<dbReference type="PANTHER" id="PTHR46470:SF4">
    <property type="entry name" value="5-AMINO-6-(5-PHOSPHO-D-RIBITYLAMINO)URACIL PHOSPHATASE YIGB"/>
    <property type="match status" value="1"/>
</dbReference>
<name>K6YBF4_9ALTE</name>
<protein>
    <submittedName>
        <fullName evidence="4">HAD family hydrolase</fullName>
    </submittedName>
</protein>
<dbReference type="InterPro" id="IPR006439">
    <property type="entry name" value="HAD-SF_hydro_IA"/>
</dbReference>
<evidence type="ECO:0000313" key="5">
    <source>
        <dbReference type="Proteomes" id="UP000006334"/>
    </source>
</evidence>
<dbReference type="InterPro" id="IPR023214">
    <property type="entry name" value="HAD_sf"/>
</dbReference>
<dbReference type="InterPro" id="IPR036412">
    <property type="entry name" value="HAD-like_sf"/>
</dbReference>
<dbReference type="SFLD" id="SFLDG01129">
    <property type="entry name" value="C1.5:_HAD__Beta-PGM__Phosphata"/>
    <property type="match status" value="1"/>
</dbReference>
<keyword evidence="5" id="KW-1185">Reference proteome</keyword>
<dbReference type="STRING" id="1127673.GLIP_2896"/>
<dbReference type="InterPro" id="IPR051400">
    <property type="entry name" value="HAD-like_hydrolase"/>
</dbReference>
<gene>
    <name evidence="4" type="ORF">GLIP_2896</name>
</gene>
<dbReference type="Gene3D" id="3.40.50.1000">
    <property type="entry name" value="HAD superfamily/HAD-like"/>
    <property type="match status" value="1"/>
</dbReference>
<keyword evidence="2 4" id="KW-0378">Hydrolase</keyword>